<dbReference type="GO" id="GO:0007169">
    <property type="term" value="P:cell surface receptor protein tyrosine kinase signaling pathway"/>
    <property type="evidence" value="ECO:0007669"/>
    <property type="project" value="TreeGrafter"/>
</dbReference>
<protein>
    <submittedName>
        <fullName evidence="12">Tyrosine-protein kinase RYK-like</fullName>
    </submittedName>
</protein>
<keyword evidence="5" id="KW-0067">ATP-binding</keyword>
<evidence type="ECO:0000313" key="12">
    <source>
        <dbReference type="RefSeq" id="XP_026681243.1"/>
    </source>
</evidence>
<keyword evidence="6" id="KW-1133">Transmembrane helix</keyword>
<evidence type="ECO:0000256" key="7">
    <source>
        <dbReference type="ARBA" id="ARBA00023136"/>
    </source>
</evidence>
<dbReference type="Pfam" id="PF02019">
    <property type="entry name" value="WIF"/>
    <property type="match status" value="1"/>
</dbReference>
<dbReference type="STRING" id="121845.A0A3Q0J2R6"/>
<dbReference type="Gene3D" id="1.10.510.10">
    <property type="entry name" value="Transferase(Phosphotransferase) domain 1"/>
    <property type="match status" value="1"/>
</dbReference>
<dbReference type="GO" id="GO:0043235">
    <property type="term" value="C:receptor complex"/>
    <property type="evidence" value="ECO:0007669"/>
    <property type="project" value="TreeGrafter"/>
</dbReference>
<reference evidence="12" key="1">
    <citation type="submission" date="2025-08" db="UniProtKB">
        <authorList>
            <consortium name="RefSeq"/>
        </authorList>
    </citation>
    <scope>IDENTIFICATION</scope>
</reference>
<evidence type="ECO:0000256" key="1">
    <source>
        <dbReference type="ARBA" id="ARBA00004162"/>
    </source>
</evidence>
<evidence type="ECO:0000256" key="4">
    <source>
        <dbReference type="ARBA" id="ARBA00022741"/>
    </source>
</evidence>
<dbReference type="GO" id="GO:0007409">
    <property type="term" value="P:axonogenesis"/>
    <property type="evidence" value="ECO:0007669"/>
    <property type="project" value="TreeGrafter"/>
</dbReference>
<dbReference type="InterPro" id="IPR001245">
    <property type="entry name" value="Ser-Thr/Tyr_kinase_cat_dom"/>
</dbReference>
<evidence type="ECO:0000256" key="6">
    <source>
        <dbReference type="ARBA" id="ARBA00022989"/>
    </source>
</evidence>
<dbReference type="RefSeq" id="XP_026681243.1">
    <property type="nucleotide sequence ID" value="XM_026825442.1"/>
</dbReference>
<dbReference type="InterPro" id="IPR050122">
    <property type="entry name" value="RTK"/>
</dbReference>
<dbReference type="AlphaFoldDB" id="A0A3Q0J2R6"/>
<dbReference type="InterPro" id="IPR003306">
    <property type="entry name" value="WIF"/>
</dbReference>
<keyword evidence="11" id="KW-1185">Reference proteome</keyword>
<dbReference type="Gene3D" id="2.60.40.2170">
    <property type="entry name" value="Wnt, WIF domain"/>
    <property type="match status" value="1"/>
</dbReference>
<evidence type="ECO:0000259" key="10">
    <source>
        <dbReference type="PROSITE" id="PS50814"/>
    </source>
</evidence>
<organism evidence="11 12">
    <name type="scientific">Diaphorina citri</name>
    <name type="common">Asian citrus psyllid</name>
    <dbReference type="NCBI Taxonomy" id="121845"/>
    <lineage>
        <taxon>Eukaryota</taxon>
        <taxon>Metazoa</taxon>
        <taxon>Ecdysozoa</taxon>
        <taxon>Arthropoda</taxon>
        <taxon>Hexapoda</taxon>
        <taxon>Insecta</taxon>
        <taxon>Pterygota</taxon>
        <taxon>Neoptera</taxon>
        <taxon>Paraneoptera</taxon>
        <taxon>Hemiptera</taxon>
        <taxon>Sternorrhyncha</taxon>
        <taxon>Psylloidea</taxon>
        <taxon>Psyllidae</taxon>
        <taxon>Diaphorininae</taxon>
        <taxon>Diaphorina</taxon>
    </lineage>
</organism>
<comment type="subcellular location">
    <subcellularLocation>
        <location evidence="1">Cell membrane</location>
        <topology evidence="1">Single-pass membrane protein</topology>
    </subcellularLocation>
</comment>
<dbReference type="GO" id="GO:0004672">
    <property type="term" value="F:protein kinase activity"/>
    <property type="evidence" value="ECO:0007669"/>
    <property type="project" value="InterPro"/>
</dbReference>
<sequence length="343" mass="38747">MNFTVLVPAHMKELEFTWQAHQKSILYSWSAAYSSLAMTPPMFNISMQGEIPPRLETFRVTFPCTGTVSDDIKVVLQLNISLPHRHGVTSLNFQRNKICLKEEKRASLLCNLVGSVFGILKIFPYCLLLILTSLRSSPLFDSSTSYTSAAYATNPNVFIRLDAMDAGSYDTIASFKKVPMASSVKSVPSPYATTCVTSYKGKTSHHVYATPITYYASSNVSSQVSHLSSRLKRLMDEHMHIKLADNALSRDIFPCDYHCLDDNENRPVKWMALESILEYESDFRMDEHMHIKLADNALSRDIFPCDYHCLDDNENRPVKWMALESILEYEYSGASDVVSLSSV</sequence>
<evidence type="ECO:0000256" key="2">
    <source>
        <dbReference type="ARBA" id="ARBA00022692"/>
    </source>
</evidence>
<dbReference type="GO" id="GO:0005524">
    <property type="term" value="F:ATP binding"/>
    <property type="evidence" value="ECO:0007669"/>
    <property type="project" value="UniProtKB-KW"/>
</dbReference>
<dbReference type="PaxDb" id="121845-A0A3Q0J2R6"/>
<dbReference type="GO" id="GO:0010976">
    <property type="term" value="P:positive regulation of neuron projection development"/>
    <property type="evidence" value="ECO:0007669"/>
    <property type="project" value="TreeGrafter"/>
</dbReference>
<evidence type="ECO:0000256" key="9">
    <source>
        <dbReference type="ARBA" id="ARBA00023180"/>
    </source>
</evidence>
<proteinExistence type="predicted"/>
<dbReference type="PANTHER" id="PTHR24416">
    <property type="entry name" value="TYROSINE-PROTEIN KINASE RECEPTOR"/>
    <property type="match status" value="1"/>
</dbReference>
<keyword evidence="2" id="KW-0812">Transmembrane</keyword>
<dbReference type="SMART" id="SM00469">
    <property type="entry name" value="WIF"/>
    <property type="match status" value="1"/>
</dbReference>
<gene>
    <name evidence="12" type="primary">LOC103511782</name>
</gene>
<keyword evidence="9" id="KW-0325">Glycoprotein</keyword>
<keyword evidence="3" id="KW-0732">Signal</keyword>
<dbReference type="PROSITE" id="PS50814">
    <property type="entry name" value="WIF"/>
    <property type="match status" value="1"/>
</dbReference>
<dbReference type="KEGG" id="dci:103511782"/>
<evidence type="ECO:0000256" key="5">
    <source>
        <dbReference type="ARBA" id="ARBA00022840"/>
    </source>
</evidence>
<keyword evidence="8" id="KW-0675">Receptor</keyword>
<dbReference type="InterPro" id="IPR038677">
    <property type="entry name" value="WIF_sf"/>
</dbReference>
<dbReference type="GO" id="GO:0005886">
    <property type="term" value="C:plasma membrane"/>
    <property type="evidence" value="ECO:0007669"/>
    <property type="project" value="UniProtKB-SubCell"/>
</dbReference>
<keyword evidence="7" id="KW-0472">Membrane</keyword>
<dbReference type="Pfam" id="PF07714">
    <property type="entry name" value="PK_Tyr_Ser-Thr"/>
    <property type="match status" value="2"/>
</dbReference>
<evidence type="ECO:0000256" key="8">
    <source>
        <dbReference type="ARBA" id="ARBA00023170"/>
    </source>
</evidence>
<dbReference type="Proteomes" id="UP000079169">
    <property type="component" value="Unplaced"/>
</dbReference>
<accession>A0A3Q0J2R6</accession>
<name>A0A3Q0J2R6_DIACI</name>
<dbReference type="GO" id="GO:0051897">
    <property type="term" value="P:positive regulation of phosphatidylinositol 3-kinase/protein kinase B signal transduction"/>
    <property type="evidence" value="ECO:0007669"/>
    <property type="project" value="TreeGrafter"/>
</dbReference>
<feature type="domain" description="WIF" evidence="10">
    <location>
        <begin position="1"/>
        <end position="99"/>
    </location>
</feature>
<dbReference type="PANTHER" id="PTHR24416:SF349">
    <property type="entry name" value="TYROSINE-PROTEIN KINASE RYK"/>
    <property type="match status" value="1"/>
</dbReference>
<dbReference type="GeneID" id="103511782"/>
<evidence type="ECO:0000256" key="3">
    <source>
        <dbReference type="ARBA" id="ARBA00022729"/>
    </source>
</evidence>
<keyword evidence="4" id="KW-0547">Nucleotide-binding</keyword>
<evidence type="ECO:0000313" key="11">
    <source>
        <dbReference type="Proteomes" id="UP000079169"/>
    </source>
</evidence>